<comment type="caution">
    <text evidence="2">The sequence shown here is derived from an EMBL/GenBank/DDBJ whole genome shotgun (WGS) entry which is preliminary data.</text>
</comment>
<name>A0A813YLN1_9BILA</name>
<reference evidence="2" key="1">
    <citation type="submission" date="2021-02" db="EMBL/GenBank/DDBJ databases">
        <authorList>
            <person name="Nowell W R."/>
        </authorList>
    </citation>
    <scope>NUCLEOTIDE SEQUENCE</scope>
</reference>
<keyword evidence="4" id="KW-1185">Reference proteome</keyword>
<evidence type="ECO:0000256" key="1">
    <source>
        <dbReference type="SAM" id="MobiDB-lite"/>
    </source>
</evidence>
<dbReference type="Proteomes" id="UP000663829">
    <property type="component" value="Unassembled WGS sequence"/>
</dbReference>
<accession>A0A813YLN1</accession>
<dbReference type="OrthoDB" id="10002628at2759"/>
<organism evidence="2 4">
    <name type="scientific">Didymodactylos carnosus</name>
    <dbReference type="NCBI Taxonomy" id="1234261"/>
    <lineage>
        <taxon>Eukaryota</taxon>
        <taxon>Metazoa</taxon>
        <taxon>Spiralia</taxon>
        <taxon>Gnathifera</taxon>
        <taxon>Rotifera</taxon>
        <taxon>Eurotatoria</taxon>
        <taxon>Bdelloidea</taxon>
        <taxon>Philodinida</taxon>
        <taxon>Philodinidae</taxon>
        <taxon>Didymodactylos</taxon>
    </lineage>
</organism>
<dbReference type="EMBL" id="CAJOBC010001315">
    <property type="protein sequence ID" value="CAF3671222.1"/>
    <property type="molecule type" value="Genomic_DNA"/>
</dbReference>
<sequence length="268" mass="30520">MGVGTSMCRRGSSTKKHVSNSKNISSSSRKAQCLAISREPTNPTLRTHQSRHTPQRHQFTTLPPPVHIPHLSQIPTQQQTYRIAEPLPKSSLVTPDRSGHINYNYIPDTRVKVNTSTSDIVSLSSSDILHHIPCSEHVHDNRRQQQEEKYSYNEHERSRLMKRSASVPIDMFLIDISHEHAMINQPITLNIRHLLLDTIENRRTNSSSSSLLIEPSSITTYAHDNLLNYIPYVCERYPNVTVSPNQPTRNTLHVRVPSQFSKSLNEIA</sequence>
<proteinExistence type="predicted"/>
<evidence type="ECO:0000313" key="3">
    <source>
        <dbReference type="EMBL" id="CAF3671222.1"/>
    </source>
</evidence>
<protein>
    <submittedName>
        <fullName evidence="2">Uncharacterized protein</fullName>
    </submittedName>
</protein>
<feature type="region of interest" description="Disordered" evidence="1">
    <location>
        <begin position="137"/>
        <end position="156"/>
    </location>
</feature>
<dbReference type="Proteomes" id="UP000681722">
    <property type="component" value="Unassembled WGS sequence"/>
</dbReference>
<evidence type="ECO:0000313" key="4">
    <source>
        <dbReference type="Proteomes" id="UP000663829"/>
    </source>
</evidence>
<dbReference type="AlphaFoldDB" id="A0A813YLN1"/>
<gene>
    <name evidence="2" type="ORF">GPM918_LOCUS7861</name>
    <name evidence="3" type="ORF">SRO942_LOCUS7863</name>
</gene>
<feature type="region of interest" description="Disordered" evidence="1">
    <location>
        <begin position="1"/>
        <end position="67"/>
    </location>
</feature>
<dbReference type="EMBL" id="CAJNOQ010001314">
    <property type="protein sequence ID" value="CAF0885924.1"/>
    <property type="molecule type" value="Genomic_DNA"/>
</dbReference>
<evidence type="ECO:0000313" key="2">
    <source>
        <dbReference type="EMBL" id="CAF0885924.1"/>
    </source>
</evidence>